<evidence type="ECO:0000313" key="8">
    <source>
        <dbReference type="EMBL" id="KAJ7420029.1"/>
    </source>
</evidence>
<dbReference type="Proteomes" id="UP001145742">
    <property type="component" value="Unassembled WGS sequence"/>
</dbReference>
<comment type="caution">
    <text evidence="8">The sequence shown here is derived from an EMBL/GenBank/DDBJ whole genome shotgun (WGS) entry which is preliminary data.</text>
</comment>
<evidence type="ECO:0000256" key="4">
    <source>
        <dbReference type="SAM" id="MobiDB-lite"/>
    </source>
</evidence>
<feature type="domain" description="TRAPPC10/Trs130 N-terminal" evidence="6">
    <location>
        <begin position="20"/>
        <end position="331"/>
    </location>
</feature>
<proteinExistence type="predicted"/>
<dbReference type="PANTHER" id="PTHR13251:SF3">
    <property type="entry name" value="TRAFFICKING PROTEIN PARTICLE COMPLEX SUBUNIT 10"/>
    <property type="match status" value="1"/>
</dbReference>
<accession>A0ABQ9DI81</accession>
<dbReference type="InterPro" id="IPR056917">
    <property type="entry name" value="Ig_TRAPPC10"/>
</dbReference>
<keyword evidence="9" id="KW-1185">Reference proteome</keyword>
<name>A0ABQ9DI81_9PASS</name>
<feature type="compositionally biased region" description="Low complexity" evidence="4">
    <location>
        <begin position="1101"/>
        <end position="1112"/>
    </location>
</feature>
<feature type="domain" description="TRAPPC10 Ig-like" evidence="7">
    <location>
        <begin position="744"/>
        <end position="898"/>
    </location>
</feature>
<dbReference type="EMBL" id="WHWB01033415">
    <property type="protein sequence ID" value="KAJ7420029.1"/>
    <property type="molecule type" value="Genomic_DNA"/>
</dbReference>
<dbReference type="Pfam" id="PF23604">
    <property type="entry name" value="Ig_TRAPPC10"/>
    <property type="match status" value="1"/>
</dbReference>
<evidence type="ECO:0000256" key="3">
    <source>
        <dbReference type="ARBA" id="ARBA00023034"/>
    </source>
</evidence>
<feature type="domain" description="TRAPPC10/Trs130 C-terminal" evidence="5">
    <location>
        <begin position="970"/>
        <end position="1146"/>
    </location>
</feature>
<evidence type="ECO:0000259" key="6">
    <source>
        <dbReference type="Pfam" id="PF23036"/>
    </source>
</evidence>
<sequence length="1159" mass="131067">MDPAEEEEGREKPPVIYTMENKPIVTCAGDQNLFTSLYPTLSQQLPREPMEWRRSYGRAPKMIHLESNFVQFKEELLPKEGNKALLTFPFLHIYWTECCDTEVYKTTVKDDITKWQNVLKAHSSVDWLIVVVESDAKKKNKTNILPRTSIVDKIRNDFCNKQSDRCVVLSDPLKDSSRSQESWNAFLTKLRTLLLMSFTKNLGKFEDDMRTLREKRTEPGWSFCEYFMVQEELAFVFEMLQQFEDALVQYDELDALFSQYVVNFGAGDGANWLTFFCQPVRSWNGLILRKPIDMEKRELIQNQEATLLDLRSYLFSRQCTLLIFLQRPWEVSQRALELLHNCVQELKLLEVSVPPGALDCWVFLSCLEVLQRIEGCCDRAQIDANVSHTVGLWSYATEKLKSLGYLCGLVSEKGPNSEDLNRTVDLLAGLGAERPETANASQSPYKKLKEALSSVEAFEKHYLDLSHATIEMYTNIGRIRSAKLVGKDLAEFYIYLQTSSLLAGDHHLTEDERKSFCQEILDFANQHIENQGQKVILPMHSFAQLKTLHFDPPNAVVHVGGKLSIELTLLSQMPIPVQVDQIAIHVHFSIEKNSYRKTAEWLTKHKTSNGVISFPNEIAGLPLSRNNLPALELYEMYERSPSDNSLNTAGIICKNVHMLLRRQESSSSLDMPSGVTLEDGAHMLKCSNLILEPGDNKITFNIQAKEPGTYTLRQLCTSVGKVQFVLLHIYPIVQYDVYSQEPQLKVEPMTDSLLAGIPQKVKFTVTTGHYTMKSGDTLQLSNADAMPILYHPESKAVIYSNTREKISESSLRIQSSEKITSISLPVAPAYHVIEFELEVMYLPSATESAVEKENTVNKENHRKNKEKQKQDSCMATVDQKVTIDCPWSIYSTIIALTFCIPFNAKHSLLSAGKRKYVQVCVQNLSELCFQLSDYNLKNSADCRDLQLVPLNPASQQTLYHVKTEIFPPLGAEYCKTGSLCSLEVSITRLVDLSEVDRDEALTESDGYCTTKLMYEVVDNSSNWAVCGKSSGVISMPVAPRATHKVHMEVMPLFAGNLPFPDVRLFKYLPHHSAHSMQLDADSWIENDNLSVDKNVDDQADSSSIRSRGSLHSTASGEHKGLPMPRLQAFSPGQVFNSSTGMQILVIPSKDDHVLEVNVT</sequence>
<dbReference type="PANTHER" id="PTHR13251">
    <property type="entry name" value="EPILEPSY HOLOPROSENCEPHALY CANDIDATE 1/TMEM1"/>
    <property type="match status" value="1"/>
</dbReference>
<dbReference type="InterPro" id="IPR056913">
    <property type="entry name" value="TRAPPC10/Trs130_N"/>
</dbReference>
<gene>
    <name evidence="8" type="primary">TRAPPC10</name>
    <name evidence="8" type="ORF">WISP_50404</name>
</gene>
<comment type="subcellular location">
    <subcellularLocation>
        <location evidence="1">Golgi apparatus</location>
    </subcellularLocation>
</comment>
<evidence type="ECO:0000259" key="7">
    <source>
        <dbReference type="Pfam" id="PF23604"/>
    </source>
</evidence>
<dbReference type="Pfam" id="PF23036">
    <property type="entry name" value="TRAPPC10_1st"/>
    <property type="match status" value="1"/>
</dbReference>
<dbReference type="InterPro" id="IPR022233">
    <property type="entry name" value="TRAPPC10/Trs130_C"/>
</dbReference>
<feature type="region of interest" description="Disordered" evidence="4">
    <location>
        <begin position="1094"/>
        <end position="1125"/>
    </location>
</feature>
<evidence type="ECO:0000313" key="9">
    <source>
        <dbReference type="Proteomes" id="UP001145742"/>
    </source>
</evidence>
<organism evidence="8 9">
    <name type="scientific">Willisornis vidua</name>
    <name type="common">Xingu scale-backed antbird</name>
    <dbReference type="NCBI Taxonomy" id="1566151"/>
    <lineage>
        <taxon>Eukaryota</taxon>
        <taxon>Metazoa</taxon>
        <taxon>Chordata</taxon>
        <taxon>Craniata</taxon>
        <taxon>Vertebrata</taxon>
        <taxon>Euteleostomi</taxon>
        <taxon>Archelosauria</taxon>
        <taxon>Archosauria</taxon>
        <taxon>Dinosauria</taxon>
        <taxon>Saurischia</taxon>
        <taxon>Theropoda</taxon>
        <taxon>Coelurosauria</taxon>
        <taxon>Aves</taxon>
        <taxon>Neognathae</taxon>
        <taxon>Neoaves</taxon>
        <taxon>Telluraves</taxon>
        <taxon>Australaves</taxon>
        <taxon>Passeriformes</taxon>
        <taxon>Thamnophilidae</taxon>
        <taxon>Willisornis</taxon>
    </lineage>
</organism>
<dbReference type="Pfam" id="PF12584">
    <property type="entry name" value="TRAPPC10"/>
    <property type="match status" value="1"/>
</dbReference>
<keyword evidence="2" id="KW-0813">Transport</keyword>
<keyword evidence="3" id="KW-0333">Golgi apparatus</keyword>
<evidence type="ECO:0000256" key="1">
    <source>
        <dbReference type="ARBA" id="ARBA00004555"/>
    </source>
</evidence>
<evidence type="ECO:0000256" key="2">
    <source>
        <dbReference type="ARBA" id="ARBA00022448"/>
    </source>
</evidence>
<evidence type="ECO:0000259" key="5">
    <source>
        <dbReference type="Pfam" id="PF12584"/>
    </source>
</evidence>
<reference evidence="8" key="1">
    <citation type="submission" date="2019-10" db="EMBL/GenBank/DDBJ databases">
        <authorList>
            <person name="Soares A.E.R."/>
            <person name="Aleixo A."/>
            <person name="Schneider P."/>
            <person name="Miyaki C.Y."/>
            <person name="Schneider M.P."/>
            <person name="Mello C."/>
            <person name="Vasconcelos A.T.R."/>
        </authorList>
    </citation>
    <scope>NUCLEOTIDE SEQUENCE</scope>
    <source>
        <tissue evidence="8">Muscle</tissue>
    </source>
</reference>
<protein>
    <submittedName>
        <fullName evidence="8">Trafficking protein particle complex subunit 10</fullName>
    </submittedName>
</protein>
<dbReference type="InterPro" id="IPR045126">
    <property type="entry name" value="TRAPPC10/Trs130"/>
</dbReference>